<dbReference type="RefSeq" id="WP_145225730.1">
    <property type="nucleotide sequence ID" value="NZ_VIVQ01000001.1"/>
</dbReference>
<dbReference type="GO" id="GO:0004475">
    <property type="term" value="F:mannose-1-phosphate guanylyltransferase (GTP) activity"/>
    <property type="evidence" value="ECO:0007669"/>
    <property type="project" value="InterPro"/>
</dbReference>
<comment type="caution">
    <text evidence="3">The sequence shown here is derived from an EMBL/GenBank/DDBJ whole genome shotgun (WGS) entry which is preliminary data.</text>
</comment>
<dbReference type="OrthoDB" id="9806359at2"/>
<dbReference type="SUPFAM" id="SSF53448">
    <property type="entry name" value="Nucleotide-diphospho-sugar transferases"/>
    <property type="match status" value="1"/>
</dbReference>
<keyword evidence="3" id="KW-0548">Nucleotidyltransferase</keyword>
<gene>
    <name evidence="3" type="ORF">BKA23_0830</name>
</gene>
<feature type="domain" description="Nucleotidyl transferase" evidence="1">
    <location>
        <begin position="14"/>
        <end position="288"/>
    </location>
</feature>
<dbReference type="EMBL" id="VIVQ01000001">
    <property type="protein sequence ID" value="TWE12034.1"/>
    <property type="molecule type" value="Genomic_DNA"/>
</dbReference>
<dbReference type="InterPro" id="IPR005835">
    <property type="entry name" value="NTP_transferase_dom"/>
</dbReference>
<keyword evidence="3" id="KW-0808">Transferase</keyword>
<dbReference type="Gene3D" id="3.90.550.10">
    <property type="entry name" value="Spore Coat Polysaccharide Biosynthesis Protein SpsA, Chain A"/>
    <property type="match status" value="1"/>
</dbReference>
<dbReference type="PANTHER" id="PTHR46390:SF1">
    <property type="entry name" value="MANNOSE-1-PHOSPHATE GUANYLYLTRANSFERASE"/>
    <property type="match status" value="1"/>
</dbReference>
<organism evidence="3 4">
    <name type="scientific">Rudaeicoccus suwonensis</name>
    <dbReference type="NCBI Taxonomy" id="657409"/>
    <lineage>
        <taxon>Bacteria</taxon>
        <taxon>Bacillati</taxon>
        <taxon>Actinomycetota</taxon>
        <taxon>Actinomycetes</taxon>
        <taxon>Micrococcales</taxon>
        <taxon>Dermacoccaceae</taxon>
        <taxon>Rudaeicoccus</taxon>
    </lineage>
</organism>
<dbReference type="InterPro" id="IPR054566">
    <property type="entry name" value="ManC/GMP-like_b-helix"/>
</dbReference>
<keyword evidence="4" id="KW-1185">Reference proteome</keyword>
<proteinExistence type="predicted"/>
<dbReference type="InterPro" id="IPR051161">
    <property type="entry name" value="Mannose-6P_isomerase_type2"/>
</dbReference>
<dbReference type="Pfam" id="PF22640">
    <property type="entry name" value="ManC_GMP_beta-helix"/>
    <property type="match status" value="1"/>
</dbReference>
<sequence length="365" mass="39074">MSDVSEGPIEGFWAVIPAGGSGTRLWPLSRAGSPKFLHDLTGSGWSLLQGTVDRLAPLSQERLLIVTGLRHSHEVREQLPDLGIDSLLVEPSPRESMPAIGLAAAILEQRDPDAIIGSFAADHIIRDDESFRSSVREAVAVARTGALVTIGIEPTGPATGFGYIKLGAPLDIDGAPRARGVESFVEKPDADRAQRYVDSGDYRWNAGMFVVRAAVLLDMLDHYQPGLAEGVRSIADNPLRLTEMWPRLTEIAIDKAIAEPAAADGRVAVIPGDFDWDDIGDFDSLAALLTDTDGITVLGNDTLVVAEQSTGVIAPRSGRLVATLGVDDIIVIDTPDAVLVTRRDRAQDVKLVVQRLKSEGRGELV</sequence>
<evidence type="ECO:0000313" key="3">
    <source>
        <dbReference type="EMBL" id="TWE12034.1"/>
    </source>
</evidence>
<dbReference type="GO" id="GO:0009298">
    <property type="term" value="P:GDP-mannose biosynthetic process"/>
    <property type="evidence" value="ECO:0007669"/>
    <property type="project" value="TreeGrafter"/>
</dbReference>
<reference evidence="3 4" key="1">
    <citation type="submission" date="2019-06" db="EMBL/GenBank/DDBJ databases">
        <title>Sequencing the genomes of 1000 actinobacteria strains.</title>
        <authorList>
            <person name="Klenk H.-P."/>
        </authorList>
    </citation>
    <scope>NUCLEOTIDE SEQUENCE [LARGE SCALE GENOMIC DNA]</scope>
    <source>
        <strain evidence="3 4">DSM 19560</strain>
    </source>
</reference>
<dbReference type="Proteomes" id="UP000318297">
    <property type="component" value="Unassembled WGS sequence"/>
</dbReference>
<feature type="domain" description="MannoseP isomerase/GMP-like beta-helix" evidence="2">
    <location>
        <begin position="308"/>
        <end position="356"/>
    </location>
</feature>
<dbReference type="AlphaFoldDB" id="A0A561E8U1"/>
<protein>
    <submittedName>
        <fullName evidence="3">Mannose-1-phosphate guanylyltransferase</fullName>
    </submittedName>
</protein>
<name>A0A561E8U1_9MICO</name>
<evidence type="ECO:0000259" key="2">
    <source>
        <dbReference type="Pfam" id="PF22640"/>
    </source>
</evidence>
<accession>A0A561E8U1</accession>
<dbReference type="InterPro" id="IPR049577">
    <property type="entry name" value="GMPP_N"/>
</dbReference>
<dbReference type="SUPFAM" id="SSF159283">
    <property type="entry name" value="Guanosine diphospho-D-mannose pyrophosphorylase/mannose-6-phosphate isomerase linker domain"/>
    <property type="match status" value="1"/>
</dbReference>
<evidence type="ECO:0000259" key="1">
    <source>
        <dbReference type="Pfam" id="PF00483"/>
    </source>
</evidence>
<dbReference type="InterPro" id="IPR029044">
    <property type="entry name" value="Nucleotide-diphossugar_trans"/>
</dbReference>
<evidence type="ECO:0000313" key="4">
    <source>
        <dbReference type="Proteomes" id="UP000318297"/>
    </source>
</evidence>
<dbReference type="CDD" id="cd02509">
    <property type="entry name" value="GDP-M1P_Guanylyltransferase"/>
    <property type="match status" value="1"/>
</dbReference>
<dbReference type="PANTHER" id="PTHR46390">
    <property type="entry name" value="MANNOSE-1-PHOSPHATE GUANYLYLTRANSFERASE"/>
    <property type="match status" value="1"/>
</dbReference>
<dbReference type="Pfam" id="PF00483">
    <property type="entry name" value="NTP_transferase"/>
    <property type="match status" value="1"/>
</dbReference>